<evidence type="ECO:0000313" key="3">
    <source>
        <dbReference type="Proteomes" id="UP001612928"/>
    </source>
</evidence>
<dbReference type="PANTHER" id="PTHR46825:SF12">
    <property type="entry name" value="PENICILLIN-BINDING PROTEIN 4"/>
    <property type="match status" value="1"/>
</dbReference>
<dbReference type="SUPFAM" id="SSF50998">
    <property type="entry name" value="Quinoprotein alcohol dehydrogenase-like"/>
    <property type="match status" value="1"/>
</dbReference>
<dbReference type="InterPro" id="IPR011047">
    <property type="entry name" value="Quinoprotein_ADH-like_sf"/>
</dbReference>
<protein>
    <submittedName>
        <fullName evidence="2">Serine hydrolase domain-containing protein</fullName>
        <ecNumber evidence="2">3.-.-.-</ecNumber>
    </submittedName>
</protein>
<accession>A0ABW8AFG1</accession>
<gene>
    <name evidence="2" type="ORF">ACIBP5_36605</name>
</gene>
<dbReference type="SUPFAM" id="SSF56601">
    <property type="entry name" value="beta-lactamase/transpeptidase-like"/>
    <property type="match status" value="1"/>
</dbReference>
<dbReference type="PANTHER" id="PTHR46825">
    <property type="entry name" value="D-ALANYL-D-ALANINE-CARBOXYPEPTIDASE/ENDOPEPTIDASE AMPH"/>
    <property type="match status" value="1"/>
</dbReference>
<keyword evidence="2" id="KW-0378">Hydrolase</keyword>
<dbReference type="GO" id="GO:0016787">
    <property type="term" value="F:hydrolase activity"/>
    <property type="evidence" value="ECO:0007669"/>
    <property type="project" value="UniProtKB-KW"/>
</dbReference>
<dbReference type="InterPro" id="IPR050491">
    <property type="entry name" value="AmpC-like"/>
</dbReference>
<dbReference type="Proteomes" id="UP001612928">
    <property type="component" value="Unassembled WGS sequence"/>
</dbReference>
<proteinExistence type="predicted"/>
<dbReference type="EMBL" id="JBITMB010000014">
    <property type="protein sequence ID" value="MFI7445519.1"/>
    <property type="molecule type" value="Genomic_DNA"/>
</dbReference>
<evidence type="ECO:0000313" key="2">
    <source>
        <dbReference type="EMBL" id="MFI7445519.1"/>
    </source>
</evidence>
<keyword evidence="3" id="KW-1185">Reference proteome</keyword>
<reference evidence="2 3" key="1">
    <citation type="submission" date="2024-10" db="EMBL/GenBank/DDBJ databases">
        <title>The Natural Products Discovery Center: Release of the First 8490 Sequenced Strains for Exploring Actinobacteria Biosynthetic Diversity.</title>
        <authorList>
            <person name="Kalkreuter E."/>
            <person name="Kautsar S.A."/>
            <person name="Yang D."/>
            <person name="Bader C.D."/>
            <person name="Teijaro C.N."/>
            <person name="Fluegel L."/>
            <person name="Davis C.M."/>
            <person name="Simpson J.R."/>
            <person name="Lauterbach L."/>
            <person name="Steele A.D."/>
            <person name="Gui C."/>
            <person name="Meng S."/>
            <person name="Li G."/>
            <person name="Viehrig K."/>
            <person name="Ye F."/>
            <person name="Su P."/>
            <person name="Kiefer A.F."/>
            <person name="Nichols A."/>
            <person name="Cepeda A.J."/>
            <person name="Yan W."/>
            <person name="Fan B."/>
            <person name="Jiang Y."/>
            <person name="Adhikari A."/>
            <person name="Zheng C.-J."/>
            <person name="Schuster L."/>
            <person name="Cowan T.M."/>
            <person name="Smanski M.J."/>
            <person name="Chevrette M.G."/>
            <person name="De Carvalho L.P.S."/>
            <person name="Shen B."/>
        </authorList>
    </citation>
    <scope>NUCLEOTIDE SEQUENCE [LARGE SCALE GENOMIC DNA]</scope>
    <source>
        <strain evidence="2 3">NPDC049503</strain>
    </source>
</reference>
<dbReference type="PROSITE" id="PS51318">
    <property type="entry name" value="TAT"/>
    <property type="match status" value="1"/>
</dbReference>
<dbReference type="InterPro" id="IPR012338">
    <property type="entry name" value="Beta-lactam/transpept-like"/>
</dbReference>
<dbReference type="InterPro" id="IPR006311">
    <property type="entry name" value="TAT_signal"/>
</dbReference>
<dbReference type="InterPro" id="IPR001466">
    <property type="entry name" value="Beta-lactam-related"/>
</dbReference>
<feature type="domain" description="Beta-lactamase-related" evidence="1">
    <location>
        <begin position="268"/>
        <end position="606"/>
    </location>
</feature>
<sequence>MDRRRFLTMTGAAGVGLAAAGFGPAARAVSYPYFNRRVPDEAHTKMGELAPYGIASVAFTPSGGWVIVTQDGRYFARGVPDAFFAELRAKIGAGWRIHCVAFPPEGGDRWVITGDKGMSARGLPVDCHQRVQSCYAAGRQVVDVAFPPAGGDRWVVADTQGFYARGIDDECYQMMRNLTQGGRRVTRAAFPRTGGWAVVAQDEFFARGIDDECFGTMGEFAADGWQLHNLAFTPAGGWSLSTRGRVPSLPVDRVRQVENAVRDSTIWQRMSAWNTPGVAVAVVTGNKIAWSTGYGRLEAGGAAAAHPETAFQAASISKAVAAIGVLRLSQTLGLPLSGDIRPLLGWTLPRRSCVSSSAVPTVDRLLTHRGGVIGRGSTSPADACSGFGSGGGGFAGYGPDATVPSLLQVMNGEGNSPRIELSTDPGAAYHYSGAGFVLLQRMVEQKSGMSLASYMAKEVFGPLGMRTSSYALAPAFELASGHTAAGAVIPGRRNRYPESAAAGLYTNVLDLCRLVSYLNRAWTASGDIAGPLSKASVRTLLTTGPQPGMGRGFFVAGSGTKDFSYTHDGSNYGFKAVFKGYPELGAGYAVMANGDNMALVNEVAAAIRSVHGWA</sequence>
<comment type="caution">
    <text evidence="2">The sequence shown here is derived from an EMBL/GenBank/DDBJ whole genome shotgun (WGS) entry which is preliminary data.</text>
</comment>
<dbReference type="RefSeq" id="WP_397025988.1">
    <property type="nucleotide sequence ID" value="NZ_JBITMB010000014.1"/>
</dbReference>
<dbReference type="Gene3D" id="3.40.710.10">
    <property type="entry name" value="DD-peptidase/beta-lactamase superfamily"/>
    <property type="match status" value="1"/>
</dbReference>
<dbReference type="EC" id="3.-.-.-" evidence="2"/>
<organism evidence="2 3">
    <name type="scientific">Nonomuraea indica</name>
    <dbReference type="NCBI Taxonomy" id="1581193"/>
    <lineage>
        <taxon>Bacteria</taxon>
        <taxon>Bacillati</taxon>
        <taxon>Actinomycetota</taxon>
        <taxon>Actinomycetes</taxon>
        <taxon>Streptosporangiales</taxon>
        <taxon>Streptosporangiaceae</taxon>
        <taxon>Nonomuraea</taxon>
    </lineage>
</organism>
<name>A0ABW8AFG1_9ACTN</name>
<dbReference type="Pfam" id="PF00144">
    <property type="entry name" value="Beta-lactamase"/>
    <property type="match status" value="1"/>
</dbReference>
<evidence type="ECO:0000259" key="1">
    <source>
        <dbReference type="Pfam" id="PF00144"/>
    </source>
</evidence>